<sequence>MYTRNGLGLRFAVGNAGVVVVDWWLGLADLGVVVAWVCRSRPRLADLFLLSSGVRYIITIFSFPLFSSKSCEFGFVCGVSVRRLVVYGGLVGVEFWMILNGISLVSG</sequence>
<gene>
    <name evidence="2" type="ORF">FSB_LOCUS51087</name>
</gene>
<dbReference type="AlphaFoldDB" id="A0A2N9IFY1"/>
<evidence type="ECO:0008006" key="3">
    <source>
        <dbReference type="Google" id="ProtNLM"/>
    </source>
</evidence>
<feature type="transmembrane region" description="Helical" evidence="1">
    <location>
        <begin position="44"/>
        <end position="64"/>
    </location>
</feature>
<keyword evidence="1" id="KW-0472">Membrane</keyword>
<feature type="transmembrane region" description="Helical" evidence="1">
    <location>
        <begin position="84"/>
        <end position="105"/>
    </location>
</feature>
<organism evidence="2">
    <name type="scientific">Fagus sylvatica</name>
    <name type="common">Beechnut</name>
    <dbReference type="NCBI Taxonomy" id="28930"/>
    <lineage>
        <taxon>Eukaryota</taxon>
        <taxon>Viridiplantae</taxon>
        <taxon>Streptophyta</taxon>
        <taxon>Embryophyta</taxon>
        <taxon>Tracheophyta</taxon>
        <taxon>Spermatophyta</taxon>
        <taxon>Magnoliopsida</taxon>
        <taxon>eudicotyledons</taxon>
        <taxon>Gunneridae</taxon>
        <taxon>Pentapetalae</taxon>
        <taxon>rosids</taxon>
        <taxon>fabids</taxon>
        <taxon>Fagales</taxon>
        <taxon>Fagaceae</taxon>
        <taxon>Fagus</taxon>
    </lineage>
</organism>
<feature type="transmembrane region" description="Helical" evidence="1">
    <location>
        <begin position="12"/>
        <end position="37"/>
    </location>
</feature>
<evidence type="ECO:0000313" key="2">
    <source>
        <dbReference type="EMBL" id="SPD23205.1"/>
    </source>
</evidence>
<accession>A0A2N9IFY1</accession>
<reference evidence="2" key="1">
    <citation type="submission" date="2018-02" db="EMBL/GenBank/DDBJ databases">
        <authorList>
            <person name="Cohen D.B."/>
            <person name="Kent A.D."/>
        </authorList>
    </citation>
    <scope>NUCLEOTIDE SEQUENCE</scope>
</reference>
<dbReference type="EMBL" id="OIVN01005591">
    <property type="protein sequence ID" value="SPD23205.1"/>
    <property type="molecule type" value="Genomic_DNA"/>
</dbReference>
<evidence type="ECO:0000256" key="1">
    <source>
        <dbReference type="SAM" id="Phobius"/>
    </source>
</evidence>
<protein>
    <recommendedName>
        <fullName evidence="3">Transmembrane protein</fullName>
    </recommendedName>
</protein>
<keyword evidence="1" id="KW-0812">Transmembrane</keyword>
<name>A0A2N9IFY1_FAGSY</name>
<keyword evidence="1" id="KW-1133">Transmembrane helix</keyword>
<proteinExistence type="predicted"/>